<reference evidence="2 3" key="1">
    <citation type="journal article" date="2014" name="Agronomy (Basel)">
        <title>A Draft Genome Sequence for Ensete ventricosum, the Drought-Tolerant Tree Against Hunger.</title>
        <authorList>
            <person name="Harrison J."/>
            <person name="Moore K.A."/>
            <person name="Paszkiewicz K."/>
            <person name="Jones T."/>
            <person name="Grant M."/>
            <person name="Ambacheew D."/>
            <person name="Muzemil S."/>
            <person name="Studholme D.J."/>
        </authorList>
    </citation>
    <scope>NUCLEOTIDE SEQUENCE [LARGE SCALE GENOMIC DNA]</scope>
</reference>
<name>A0A426XFG5_ENSVE</name>
<dbReference type="EMBL" id="AMZH03021422">
    <property type="protein sequence ID" value="RRT38212.1"/>
    <property type="molecule type" value="Genomic_DNA"/>
</dbReference>
<feature type="region of interest" description="Disordered" evidence="1">
    <location>
        <begin position="105"/>
        <end position="130"/>
    </location>
</feature>
<dbReference type="AlphaFoldDB" id="A0A426XFG5"/>
<comment type="caution">
    <text evidence="2">The sequence shown here is derived from an EMBL/GenBank/DDBJ whole genome shotgun (WGS) entry which is preliminary data.</text>
</comment>
<evidence type="ECO:0000313" key="3">
    <source>
        <dbReference type="Proteomes" id="UP000287651"/>
    </source>
</evidence>
<dbReference type="Proteomes" id="UP000287651">
    <property type="component" value="Unassembled WGS sequence"/>
</dbReference>
<evidence type="ECO:0000313" key="2">
    <source>
        <dbReference type="EMBL" id="RRT38212.1"/>
    </source>
</evidence>
<proteinExistence type="predicted"/>
<feature type="region of interest" description="Disordered" evidence="1">
    <location>
        <begin position="28"/>
        <end position="52"/>
    </location>
</feature>
<accession>A0A426XFG5</accession>
<sequence length="130" mass="14857">MMCIARVKIGPCLGPAIRHGLKVWNGHRKRPTLIKPPTQQRPQPSVKSSASVPVVFRLTNPSSSSRSYRRKNPFRPPFYYFPRETERKDEKGVMSPVRVHEIKNSYRTSKSLCSRNSTQKSNHSRGASTH</sequence>
<protein>
    <submittedName>
        <fullName evidence="2">Uncharacterized protein</fullName>
    </submittedName>
</protein>
<organism evidence="2 3">
    <name type="scientific">Ensete ventricosum</name>
    <name type="common">Abyssinian banana</name>
    <name type="synonym">Musa ensete</name>
    <dbReference type="NCBI Taxonomy" id="4639"/>
    <lineage>
        <taxon>Eukaryota</taxon>
        <taxon>Viridiplantae</taxon>
        <taxon>Streptophyta</taxon>
        <taxon>Embryophyta</taxon>
        <taxon>Tracheophyta</taxon>
        <taxon>Spermatophyta</taxon>
        <taxon>Magnoliopsida</taxon>
        <taxon>Liliopsida</taxon>
        <taxon>Zingiberales</taxon>
        <taxon>Musaceae</taxon>
        <taxon>Ensete</taxon>
    </lineage>
</organism>
<gene>
    <name evidence="2" type="ORF">B296_00042144</name>
</gene>
<evidence type="ECO:0000256" key="1">
    <source>
        <dbReference type="SAM" id="MobiDB-lite"/>
    </source>
</evidence>
<feature type="compositionally biased region" description="Low complexity" evidence="1">
    <location>
        <begin position="42"/>
        <end position="52"/>
    </location>
</feature>